<comment type="similarity">
    <text evidence="2">Belongs to the peptidase C1 family.</text>
</comment>
<dbReference type="GO" id="GO:0016020">
    <property type="term" value="C:membrane"/>
    <property type="evidence" value="ECO:0007669"/>
    <property type="project" value="UniProtKB-SubCell"/>
</dbReference>
<dbReference type="Proteomes" id="UP000054561">
    <property type="component" value="Unassembled WGS sequence"/>
</dbReference>
<feature type="domain" description="Peptidase C1A papain C-terminal" evidence="7">
    <location>
        <begin position="827"/>
        <end position="1078"/>
    </location>
</feature>
<dbReference type="InterPro" id="IPR000169">
    <property type="entry name" value="Pept_cys_AS"/>
</dbReference>
<dbReference type="PROSITE" id="PS00139">
    <property type="entry name" value="THIOL_PROTEASE_CYS"/>
    <property type="match status" value="1"/>
</dbReference>
<evidence type="ECO:0000259" key="7">
    <source>
        <dbReference type="SMART" id="SM00645"/>
    </source>
</evidence>
<dbReference type="OrthoDB" id="10253408at2759"/>
<dbReference type="CDD" id="cd02619">
    <property type="entry name" value="Peptidase_C1"/>
    <property type="match status" value="1"/>
</dbReference>
<evidence type="ECO:0000256" key="1">
    <source>
        <dbReference type="ARBA" id="ARBA00004370"/>
    </source>
</evidence>
<dbReference type="VEuPathDB" id="PlasmoDB:AK88_03808"/>
<evidence type="ECO:0000313" key="8">
    <source>
        <dbReference type="EMBL" id="KJP86517.1"/>
    </source>
</evidence>
<dbReference type="EMBL" id="KQ001691">
    <property type="protein sequence ID" value="KJP86517.1"/>
    <property type="molecule type" value="Genomic_DNA"/>
</dbReference>
<keyword evidence="5" id="KW-0325">Glycoprotein</keyword>
<evidence type="ECO:0000256" key="6">
    <source>
        <dbReference type="SAM" id="MobiDB-lite"/>
    </source>
</evidence>
<feature type="region of interest" description="Disordered" evidence="6">
    <location>
        <begin position="300"/>
        <end position="406"/>
    </location>
</feature>
<name>A0A0D9QI86_PLAFR</name>
<dbReference type="OMA" id="NTAICLK"/>
<feature type="compositionally biased region" description="Basic and acidic residues" evidence="6">
    <location>
        <begin position="762"/>
        <end position="780"/>
    </location>
</feature>
<accession>A0A0D9QI86</accession>
<keyword evidence="4" id="KW-0865">Zymogen</keyword>
<evidence type="ECO:0000256" key="3">
    <source>
        <dbReference type="ARBA" id="ARBA00023136"/>
    </source>
</evidence>
<proteinExistence type="inferred from homology"/>
<dbReference type="GO" id="GO:0008234">
    <property type="term" value="F:cysteine-type peptidase activity"/>
    <property type="evidence" value="ECO:0007669"/>
    <property type="project" value="InterPro"/>
</dbReference>
<dbReference type="Pfam" id="PF00112">
    <property type="entry name" value="Peptidase_C1"/>
    <property type="match status" value="1"/>
</dbReference>
<evidence type="ECO:0000256" key="5">
    <source>
        <dbReference type="ARBA" id="ARBA00023180"/>
    </source>
</evidence>
<protein>
    <recommendedName>
        <fullName evidence="7">Peptidase C1A papain C-terminal domain-containing protein</fullName>
    </recommendedName>
</protein>
<feature type="compositionally biased region" description="Basic and acidic residues" evidence="6">
    <location>
        <begin position="384"/>
        <end position="393"/>
    </location>
</feature>
<dbReference type="AlphaFoldDB" id="A0A0D9QI86"/>
<dbReference type="RefSeq" id="XP_012336841.1">
    <property type="nucleotide sequence ID" value="XM_012481418.1"/>
</dbReference>
<evidence type="ECO:0000313" key="9">
    <source>
        <dbReference type="Proteomes" id="UP000054561"/>
    </source>
</evidence>
<dbReference type="Gene3D" id="3.90.70.10">
    <property type="entry name" value="Cysteine proteinases"/>
    <property type="match status" value="1"/>
</dbReference>
<dbReference type="SUPFAM" id="SSF54001">
    <property type="entry name" value="Cysteine proteinases"/>
    <property type="match status" value="2"/>
</dbReference>
<dbReference type="SMART" id="SM00645">
    <property type="entry name" value="Pept_C1"/>
    <property type="match status" value="1"/>
</dbReference>
<dbReference type="GO" id="GO:0006508">
    <property type="term" value="P:proteolysis"/>
    <property type="evidence" value="ECO:0007669"/>
    <property type="project" value="InterPro"/>
</dbReference>
<reference evidence="8 9" key="1">
    <citation type="submission" date="2014-03" db="EMBL/GenBank/DDBJ databases">
        <title>The Genome Sequence of Plasmodium fragile nilgiri.</title>
        <authorList>
            <consortium name="The Broad Institute Genomics Platform"/>
            <consortium name="The Broad Institute Genome Sequencing Center for Infectious Disease"/>
            <person name="Neafsey D."/>
            <person name="Duraisingh M."/>
            <person name="Young S.K."/>
            <person name="Zeng Q."/>
            <person name="Gargeya S."/>
            <person name="Abouelleil A."/>
            <person name="Alvarado L."/>
            <person name="Chapman S.B."/>
            <person name="Gainer-Dewar J."/>
            <person name="Goldberg J."/>
            <person name="Griggs A."/>
            <person name="Gujja S."/>
            <person name="Hansen M."/>
            <person name="Howarth C."/>
            <person name="Imamovic A."/>
            <person name="Larimer J."/>
            <person name="Pearson M."/>
            <person name="Poon T.W."/>
            <person name="Priest M."/>
            <person name="Roberts A."/>
            <person name="Saif S."/>
            <person name="Shea T."/>
            <person name="Sykes S."/>
            <person name="Wortman J."/>
            <person name="Nusbaum C."/>
            <person name="Birren B."/>
        </authorList>
    </citation>
    <scope>NUCLEOTIDE SEQUENCE [LARGE SCALE GENOMIC DNA]</scope>
    <source>
        <strain evidence="9">nilgiri</strain>
    </source>
</reference>
<dbReference type="InterPro" id="IPR038765">
    <property type="entry name" value="Papain-like_cys_pep_sf"/>
</dbReference>
<dbReference type="GeneID" id="24269122"/>
<dbReference type="PANTHER" id="PTHR12411">
    <property type="entry name" value="CYSTEINE PROTEASE FAMILY C1-RELATED"/>
    <property type="match status" value="1"/>
</dbReference>
<dbReference type="InterPro" id="IPR000668">
    <property type="entry name" value="Peptidase_C1A_C"/>
</dbReference>
<keyword evidence="3" id="KW-0472">Membrane</keyword>
<sequence>MSACFLSGHIDIENCYTCNLLVHQQDTNDECFGYVSADFKNQFKEVKVHGQDDEDSNEYKLAQAIDGVLNSVYKIDTNGNQQLITAQEVDANVKEQLSYYCHVLKEVDTTGTLDVHTIGCVMEVFNNLVNLLQKHGEESYSTLELKLQNPAICLKNVNDWVLNKKGLVLPQLQNAGGHVYFGENIQAQNEQNCCHSTYEEGADGIIDLSIVQTNPHASSTPFTNHMFCNYDYCDKTKDTSSCMSKIEAEDQGVCATSWLFASKLHLETIKCMKGYEHIPTFLTNINVTICGTNNVDNVTQGSDKGTSGGNSDSSPPSKNNCPSDGSKNDVTDFPTTTISFYMPLNLEGGGSKNESASSSHKVEEATDASPPPSSNNDTEEDSSSSDKKEEHTDITSPELQPTTPPASEVIAQSNQTAVQIFEGNTTQSNDLINGPMQVESALLKNYNGIKVTGPCGSYFRVYLVPHILIYALTKNTIIQVESLFDDNTRVDFEYADDIVNKCEEGKNFKLILYLKDNILTLKWNVLPSSEEDDSATNTKADVRKFKIPQLERPFTSIQVYTADAKAGIIESKNYALGADIPDKCNAIATDCFLNGNINIDKCYQCTLLVQSADQTSGECFKYVSKDLQDQHNNAKVKGQDDVNPKEYELIEAIDIILKNIYKVDRIKKKKVLISMDDLDDVLKAELLNYCKLLKEMDVKGTLDNFELGNEVDIFNNMIRLLSMHPKENIITLQDKLRNTAICLKNVDEWVENKRGLVLPEGGEEKSSLEEKSAQVDEDGDEKHVKQSELFNQDMYRKDEDGTIDLVKAGKELKLRSPYFKNSKYCNYEYCDRWKDKTSCISNIEVEEQGNCGVCWVFSSKLHLETIRCMRGYGHFRSSALFVANCSKRNRKDVCEVGSNPIEFLQIVRDTGFLPLESDHPYLHKHVINQCPKIKENWVNLWGNTKLLSNKLYGHFMMYKGLISYETRHFKDNMHVFIDLVKREVQNKGSVIIYIKTKDEIGYDFNGKGVHNMCGHRVPDHAANIIGYGNYISVTGEKRSYWLIRNSWGYYWGNEGTFKVDMLGPKGCKYNFIHTAIVFKVNLGAIDLPNKDVNINRTYFPKHSSDFFHSLYFNNYDDEADKPRKIFHKHRNKDNKRHVHGWYKWKKGPNGWRISGQDGDDAIEGASWGEYYEGGLPGIPPQSPKLSSSAEKKIQILHILKHIDNSKIMRGMVKYDNISETQNDHSCARVHSKNPDRMEECKTFCEENWNSCKNHYSPGYCLSKLYNGGNCYFCYV</sequence>
<comment type="subcellular location">
    <subcellularLocation>
        <location evidence="1">Membrane</location>
    </subcellularLocation>
</comment>
<evidence type="ECO:0000256" key="4">
    <source>
        <dbReference type="ARBA" id="ARBA00023145"/>
    </source>
</evidence>
<gene>
    <name evidence="8" type="ORF">AK88_03808</name>
</gene>
<dbReference type="InterPro" id="IPR013128">
    <property type="entry name" value="Peptidase_C1A"/>
</dbReference>
<feature type="region of interest" description="Disordered" evidence="6">
    <location>
        <begin position="760"/>
        <end position="780"/>
    </location>
</feature>
<organism evidence="8 9">
    <name type="scientific">Plasmodium fragile</name>
    <dbReference type="NCBI Taxonomy" id="5857"/>
    <lineage>
        <taxon>Eukaryota</taxon>
        <taxon>Sar</taxon>
        <taxon>Alveolata</taxon>
        <taxon>Apicomplexa</taxon>
        <taxon>Aconoidasida</taxon>
        <taxon>Haemosporida</taxon>
        <taxon>Plasmodiidae</taxon>
        <taxon>Plasmodium</taxon>
        <taxon>Plasmodium (Plasmodium)</taxon>
    </lineage>
</organism>
<evidence type="ECO:0000256" key="2">
    <source>
        <dbReference type="ARBA" id="ARBA00008455"/>
    </source>
</evidence>
<keyword evidence="9" id="KW-1185">Reference proteome</keyword>
<feature type="compositionally biased region" description="Polar residues" evidence="6">
    <location>
        <begin position="300"/>
        <end position="325"/>
    </location>
</feature>